<dbReference type="InterPro" id="IPR038109">
    <property type="entry name" value="DNA_bind_recomb_sf"/>
</dbReference>
<dbReference type="CDD" id="cd00338">
    <property type="entry name" value="Ser_Recombinase"/>
    <property type="match status" value="1"/>
</dbReference>
<evidence type="ECO:0000313" key="3">
    <source>
        <dbReference type="Proteomes" id="UP000468531"/>
    </source>
</evidence>
<gene>
    <name evidence="2" type="ORF">FNJ47_37630</name>
</gene>
<organism evidence="2 3">
    <name type="scientific">Bradyrhizobium uaiense</name>
    <dbReference type="NCBI Taxonomy" id="2594946"/>
    <lineage>
        <taxon>Bacteria</taxon>
        <taxon>Pseudomonadati</taxon>
        <taxon>Pseudomonadota</taxon>
        <taxon>Alphaproteobacteria</taxon>
        <taxon>Hyphomicrobiales</taxon>
        <taxon>Nitrobacteraceae</taxon>
        <taxon>Bradyrhizobium</taxon>
    </lineage>
</organism>
<dbReference type="InterPro" id="IPR036162">
    <property type="entry name" value="Resolvase-like_N_sf"/>
</dbReference>
<evidence type="ECO:0000259" key="1">
    <source>
        <dbReference type="PROSITE" id="PS51736"/>
    </source>
</evidence>
<dbReference type="EMBL" id="VKHP01000235">
    <property type="protein sequence ID" value="NEV01355.1"/>
    <property type="molecule type" value="Genomic_DNA"/>
</dbReference>
<dbReference type="PROSITE" id="PS51736">
    <property type="entry name" value="RECOMBINASES_3"/>
    <property type="match status" value="1"/>
</dbReference>
<dbReference type="PANTHER" id="PTHR30461">
    <property type="entry name" value="DNA-INVERTASE FROM LAMBDOID PROPHAGE"/>
    <property type="match status" value="1"/>
</dbReference>
<dbReference type="InterPro" id="IPR006119">
    <property type="entry name" value="Resolv_N"/>
</dbReference>
<dbReference type="Gene3D" id="3.90.1750.20">
    <property type="entry name" value="Putative Large Serine Recombinase, Chain B, Domain 2"/>
    <property type="match status" value="1"/>
</dbReference>
<dbReference type="InterPro" id="IPR050639">
    <property type="entry name" value="SSR_resolvase"/>
</dbReference>
<sequence>MQYDLATSKVWSGATTRAAQYLRMSSDNQRYSTENQTNAIAEYAQQNGYQVVATYIDAGKSGLSLNGRDALKQLLSDTLAAQRKFDAVLVYDVSRWGRFQNPDQAAHYEFLCRQAGVRVVYCGEPFGEDVAPITTIVKHLKRVMAGEYSRELSARMSRAKRQQAQLGFRQGGSLIYGFCRLLVDAGRNPKQVLKRRERKALSTDKVIVVPGPPEELAVIKRIFRMYVRQRMTIADIARCFANEGIKGYDDGPLKRVTIRHVLSNELCIGRMTYNLTTQTLQGPAIKNPEQTWTRYPAFDPIIPVKVFRKAQELLRQRANRHWNRNTIMKSLKALLARERYLSYALISESKEVPAPETIMSYFGSLHGAYDAIGYTPPPTLPFGINSLHWSKKDILAGLRKLHSEHGHISTLLIDTSSELPSSVLIRRYFGSISEAIRQAGLPALTHSQGQQLMWKRRKARGCDDYYHGVQWTEPELLGALRQLEEQSGYMSANLLDQNGVTPSAYYYTKRFGSLDKARALANLPPRTASSIMKAALRRKKEGKKIIGRRPRHEGQRSRLWRHSDDILAGLKRLAKEKGRVSARLIDADADLPCWGTVVRHFGSLKAAYELIGLVRLPGKPARFGLPAKASVHRASA</sequence>
<dbReference type="SMART" id="SM00857">
    <property type="entry name" value="Resolvase"/>
    <property type="match status" value="1"/>
</dbReference>
<proteinExistence type="predicted"/>
<dbReference type="Proteomes" id="UP000468531">
    <property type="component" value="Unassembled WGS sequence"/>
</dbReference>
<dbReference type="AlphaFoldDB" id="A0A6P1BSX4"/>
<dbReference type="Gene3D" id="3.40.50.1390">
    <property type="entry name" value="Resolvase, N-terminal catalytic domain"/>
    <property type="match status" value="1"/>
</dbReference>
<keyword evidence="3" id="KW-1185">Reference proteome</keyword>
<dbReference type="GO" id="GO:0000150">
    <property type="term" value="F:DNA strand exchange activity"/>
    <property type="evidence" value="ECO:0007669"/>
    <property type="project" value="InterPro"/>
</dbReference>
<evidence type="ECO:0000313" key="2">
    <source>
        <dbReference type="EMBL" id="NEV01355.1"/>
    </source>
</evidence>
<comment type="caution">
    <text evidence="2">The sequence shown here is derived from an EMBL/GenBank/DDBJ whole genome shotgun (WGS) entry which is preliminary data.</text>
</comment>
<feature type="domain" description="Resolvase/invertase-type recombinase catalytic" evidence="1">
    <location>
        <begin position="17"/>
        <end position="167"/>
    </location>
</feature>
<protein>
    <submittedName>
        <fullName evidence="2">Recombinase family protein</fullName>
    </submittedName>
</protein>
<dbReference type="RefSeq" id="WP_163160857.1">
    <property type="nucleotide sequence ID" value="NZ_VKHP01000235.1"/>
</dbReference>
<dbReference type="Pfam" id="PF00239">
    <property type="entry name" value="Resolvase"/>
    <property type="match status" value="1"/>
</dbReference>
<reference evidence="2 3" key="1">
    <citation type="journal article" date="2020" name="Arch. Microbiol.">
        <title>Bradyrhizobium uaiense sp. nov., a new highly efficient cowpea symbiont.</title>
        <authorList>
            <person name="Cabral Michel D."/>
            <person name="Azarias Guimaraes A."/>
            <person name="Martins da Costa E."/>
            <person name="Soares de Carvalho T."/>
            <person name="Balsanelli E."/>
            <person name="Willems A."/>
            <person name="Maltempi de Souza E."/>
            <person name="de Souza Moreira F.M."/>
        </authorList>
    </citation>
    <scope>NUCLEOTIDE SEQUENCE [LARGE SCALE GENOMIC DNA]</scope>
    <source>
        <strain evidence="2 3">UFLA 03-164</strain>
    </source>
</reference>
<dbReference type="PANTHER" id="PTHR30461:SF23">
    <property type="entry name" value="DNA RECOMBINASE-RELATED"/>
    <property type="match status" value="1"/>
</dbReference>
<dbReference type="GO" id="GO:0003677">
    <property type="term" value="F:DNA binding"/>
    <property type="evidence" value="ECO:0007669"/>
    <property type="project" value="InterPro"/>
</dbReference>
<dbReference type="SUPFAM" id="SSF53041">
    <property type="entry name" value="Resolvase-like"/>
    <property type="match status" value="1"/>
</dbReference>
<dbReference type="InterPro" id="IPR011109">
    <property type="entry name" value="DNA_bind_recombinase_dom"/>
</dbReference>
<accession>A0A6P1BSX4</accession>
<dbReference type="Pfam" id="PF07508">
    <property type="entry name" value="Recombinase"/>
    <property type="match status" value="1"/>
</dbReference>
<name>A0A6P1BSX4_9BRAD</name>